<keyword evidence="6 7" id="KW-0472">Membrane</keyword>
<dbReference type="PANTHER" id="PTHR43227:SF11">
    <property type="entry name" value="BLL4140 PROTEIN"/>
    <property type="match status" value="1"/>
</dbReference>
<comment type="similarity">
    <text evidence="7">Belongs to the binding-protein-dependent transport system permease family.</text>
</comment>
<dbReference type="InterPro" id="IPR035906">
    <property type="entry name" value="MetI-like_sf"/>
</dbReference>
<dbReference type="InterPro" id="IPR000515">
    <property type="entry name" value="MetI-like"/>
</dbReference>
<proteinExistence type="inferred from homology"/>
<comment type="subcellular location">
    <subcellularLocation>
        <location evidence="1 7">Cell membrane</location>
        <topology evidence="1 7">Multi-pass membrane protein</topology>
    </subcellularLocation>
</comment>
<feature type="transmembrane region" description="Helical" evidence="7">
    <location>
        <begin position="31"/>
        <end position="50"/>
    </location>
</feature>
<dbReference type="Proteomes" id="UP001595755">
    <property type="component" value="Unassembled WGS sequence"/>
</dbReference>
<feature type="transmembrane region" description="Helical" evidence="7">
    <location>
        <begin position="137"/>
        <end position="157"/>
    </location>
</feature>
<dbReference type="CDD" id="cd06261">
    <property type="entry name" value="TM_PBP2"/>
    <property type="match status" value="1"/>
</dbReference>
<name>A0ABV8SI99_9BACL</name>
<reference evidence="10" key="1">
    <citation type="journal article" date="2019" name="Int. J. Syst. Evol. Microbiol.">
        <title>The Global Catalogue of Microorganisms (GCM) 10K type strain sequencing project: providing services to taxonomists for standard genome sequencing and annotation.</title>
        <authorList>
            <consortium name="The Broad Institute Genomics Platform"/>
            <consortium name="The Broad Institute Genome Sequencing Center for Infectious Disease"/>
            <person name="Wu L."/>
            <person name="Ma J."/>
        </authorList>
    </citation>
    <scope>NUCLEOTIDE SEQUENCE [LARGE SCALE GENOMIC DNA]</scope>
    <source>
        <strain evidence="10">CGMCC 4.1641</strain>
    </source>
</reference>
<evidence type="ECO:0000256" key="6">
    <source>
        <dbReference type="ARBA" id="ARBA00023136"/>
    </source>
</evidence>
<keyword evidence="3" id="KW-1003">Cell membrane</keyword>
<dbReference type="EMBL" id="JBHSED010000065">
    <property type="protein sequence ID" value="MFC4306707.1"/>
    <property type="molecule type" value="Genomic_DNA"/>
</dbReference>
<dbReference type="Pfam" id="PF00528">
    <property type="entry name" value="BPD_transp_1"/>
    <property type="match status" value="1"/>
</dbReference>
<accession>A0ABV8SI99</accession>
<dbReference type="InterPro" id="IPR050809">
    <property type="entry name" value="UgpAE/MalFG_permease"/>
</dbReference>
<protein>
    <submittedName>
        <fullName evidence="9">ABC transporter permease</fullName>
    </submittedName>
</protein>
<evidence type="ECO:0000256" key="4">
    <source>
        <dbReference type="ARBA" id="ARBA00022692"/>
    </source>
</evidence>
<evidence type="ECO:0000256" key="1">
    <source>
        <dbReference type="ARBA" id="ARBA00004651"/>
    </source>
</evidence>
<feature type="transmembrane region" description="Helical" evidence="7">
    <location>
        <begin position="285"/>
        <end position="306"/>
    </location>
</feature>
<evidence type="ECO:0000256" key="2">
    <source>
        <dbReference type="ARBA" id="ARBA00022448"/>
    </source>
</evidence>
<evidence type="ECO:0000313" key="9">
    <source>
        <dbReference type="EMBL" id="MFC4306707.1"/>
    </source>
</evidence>
<comment type="caution">
    <text evidence="9">The sequence shown here is derived from an EMBL/GenBank/DDBJ whole genome shotgun (WGS) entry which is preliminary data.</text>
</comment>
<keyword evidence="10" id="KW-1185">Reference proteome</keyword>
<feature type="domain" description="ABC transmembrane type-1" evidence="8">
    <location>
        <begin position="91"/>
        <end position="306"/>
    </location>
</feature>
<sequence length="319" mass="36060">MTTEVTTEVHLSRTIPTLPKRGAGSYLYRQWPLYFMMIVPMAFFIVFRYIPMGGVLVAFKDYNIFKGIWASPWVGFDVFKEIFGLPEFYKALRNTLMLNFLGLLTFPIPIVLALMLNEIRVHWFKRVSQTLMYLPHFISWVIVGGIAIELLSTNYGTFNQMLNSLGISSIPFLEKPILWIATYVGTGVWHSAGWGMILYLAALTGINKELYEAAEIDGAARMRKMWHVTLPGIKPTIIVLLILQIGNMANIGFEQPYVLTNNYVTDYSQVISTYVYTVGIQSARFAIATAVGLFQSVVGLILLLTAELLSRKINNQGIF</sequence>
<evidence type="ECO:0000256" key="3">
    <source>
        <dbReference type="ARBA" id="ARBA00022475"/>
    </source>
</evidence>
<feature type="transmembrane region" description="Helical" evidence="7">
    <location>
        <begin position="177"/>
        <end position="201"/>
    </location>
</feature>
<evidence type="ECO:0000256" key="5">
    <source>
        <dbReference type="ARBA" id="ARBA00022989"/>
    </source>
</evidence>
<dbReference type="PROSITE" id="PS50928">
    <property type="entry name" value="ABC_TM1"/>
    <property type="match status" value="1"/>
</dbReference>
<keyword evidence="5 7" id="KW-1133">Transmembrane helix</keyword>
<keyword evidence="4 7" id="KW-0812">Transmembrane</keyword>
<evidence type="ECO:0000313" key="10">
    <source>
        <dbReference type="Proteomes" id="UP001595755"/>
    </source>
</evidence>
<keyword evidence="2 7" id="KW-0813">Transport</keyword>
<feature type="transmembrane region" description="Helical" evidence="7">
    <location>
        <begin position="232"/>
        <end position="253"/>
    </location>
</feature>
<feature type="transmembrane region" description="Helical" evidence="7">
    <location>
        <begin position="96"/>
        <end position="116"/>
    </location>
</feature>
<dbReference type="Gene3D" id="1.10.3720.10">
    <property type="entry name" value="MetI-like"/>
    <property type="match status" value="1"/>
</dbReference>
<dbReference type="RefSeq" id="WP_204602243.1">
    <property type="nucleotide sequence ID" value="NZ_JBHSED010000065.1"/>
</dbReference>
<organism evidence="9 10">
    <name type="scientific">Cohnella boryungensis</name>
    <dbReference type="NCBI Taxonomy" id="768479"/>
    <lineage>
        <taxon>Bacteria</taxon>
        <taxon>Bacillati</taxon>
        <taxon>Bacillota</taxon>
        <taxon>Bacilli</taxon>
        <taxon>Bacillales</taxon>
        <taxon>Paenibacillaceae</taxon>
        <taxon>Cohnella</taxon>
    </lineage>
</organism>
<dbReference type="SUPFAM" id="SSF161098">
    <property type="entry name" value="MetI-like"/>
    <property type="match status" value="1"/>
</dbReference>
<evidence type="ECO:0000256" key="7">
    <source>
        <dbReference type="RuleBase" id="RU363032"/>
    </source>
</evidence>
<dbReference type="PANTHER" id="PTHR43227">
    <property type="entry name" value="BLL4140 PROTEIN"/>
    <property type="match status" value="1"/>
</dbReference>
<evidence type="ECO:0000259" key="8">
    <source>
        <dbReference type="PROSITE" id="PS50928"/>
    </source>
</evidence>
<gene>
    <name evidence="9" type="ORF">ACFO1S_25125</name>
</gene>